<evidence type="ECO:0000259" key="1">
    <source>
        <dbReference type="Pfam" id="PF14238"/>
    </source>
</evidence>
<sequence>MKLSRIALTLLLAFGLGAIYYYFDIIKAGERDEAERISSKAIGIEAANVTSLKIDRAGKSLALEKRGDGWKIVEPIAVDADNEAVELLLTTAEYMTIAGEVGDTGSYSKADYGVDGSTTFTFGLENGENKKLVVGDLNPVGTDYYAIGNDTGKIILVNRGRVAAILKNLFELRDKDIFPARAEEVTQLVMRLANHVISAKKDKNGDWRLIEPIDAKADNKAIERIVSNLAALTFSGFLNEEDVDLSKYGFDRPSAGFSMLYGGGKKQTTLLIGASTGGGGFYAKFSDKPVVARIPAGIMKSFPDRIDSLRDRHLVHFAMDTIEKVEIENKGEVLSVEISEAEGDDENQDKKWRIVKPAPGKTDASRVFGLLMDIERAKAARFVDESRRSPASLGLDKPEVTITVTTKIGVSVIKISGVAKGEEKRYFAQVDDNATIYEIDQETYRNLAKRYDDLRYKKMFHLDSANVGRILIERLGQIFEVTRSDDNYNLLQPEKRKIDDNLYNRFVWTILGLKYENKAKMDDKPVAGFDSPTLVISVYNAKNEFVDKVTIGGRVDGGDRFYMKSDKAEIIYLVGERFVTEGVVNALEKLIGK</sequence>
<feature type="domain" description="DUF4340" evidence="1">
    <location>
        <begin position="352"/>
        <end position="532"/>
    </location>
</feature>
<dbReference type="InterPro" id="IPR025641">
    <property type="entry name" value="DUF4340"/>
</dbReference>
<name>A0A3B1BPS7_9ZZZZ</name>
<dbReference type="EMBL" id="UOGE01000054">
    <property type="protein sequence ID" value="VAX20336.1"/>
    <property type="molecule type" value="Genomic_DNA"/>
</dbReference>
<feature type="domain" description="DUF4340" evidence="1">
    <location>
        <begin position="207"/>
        <end position="344"/>
    </location>
</feature>
<dbReference type="AlphaFoldDB" id="A0A3B1BPS7"/>
<protein>
    <recommendedName>
        <fullName evidence="1">DUF4340 domain-containing protein</fullName>
    </recommendedName>
</protein>
<proteinExistence type="predicted"/>
<gene>
    <name evidence="2" type="ORF">MNBD_NITROSPINAE02-972</name>
</gene>
<feature type="domain" description="DUF4340" evidence="1">
    <location>
        <begin position="70"/>
        <end position="205"/>
    </location>
</feature>
<evidence type="ECO:0000313" key="2">
    <source>
        <dbReference type="EMBL" id="VAX20336.1"/>
    </source>
</evidence>
<dbReference type="Pfam" id="PF14238">
    <property type="entry name" value="DUF4340"/>
    <property type="match status" value="3"/>
</dbReference>
<reference evidence="2" key="1">
    <citation type="submission" date="2018-06" db="EMBL/GenBank/DDBJ databases">
        <authorList>
            <person name="Zhirakovskaya E."/>
        </authorList>
    </citation>
    <scope>NUCLEOTIDE SEQUENCE</scope>
</reference>
<organism evidence="2">
    <name type="scientific">hydrothermal vent metagenome</name>
    <dbReference type="NCBI Taxonomy" id="652676"/>
    <lineage>
        <taxon>unclassified sequences</taxon>
        <taxon>metagenomes</taxon>
        <taxon>ecological metagenomes</taxon>
    </lineage>
</organism>
<accession>A0A3B1BPS7</accession>